<dbReference type="AlphaFoldDB" id="A0A8S0VRR8"/>
<organism evidence="1 2">
    <name type="scientific">Cyclocybe aegerita</name>
    <name type="common">Black poplar mushroom</name>
    <name type="synonym">Agrocybe aegerita</name>
    <dbReference type="NCBI Taxonomy" id="1973307"/>
    <lineage>
        <taxon>Eukaryota</taxon>
        <taxon>Fungi</taxon>
        <taxon>Dikarya</taxon>
        <taxon>Basidiomycota</taxon>
        <taxon>Agaricomycotina</taxon>
        <taxon>Agaricomycetes</taxon>
        <taxon>Agaricomycetidae</taxon>
        <taxon>Agaricales</taxon>
        <taxon>Agaricineae</taxon>
        <taxon>Bolbitiaceae</taxon>
        <taxon>Cyclocybe</taxon>
    </lineage>
</organism>
<evidence type="ECO:0000313" key="2">
    <source>
        <dbReference type="Proteomes" id="UP000467700"/>
    </source>
</evidence>
<gene>
    <name evidence="1" type="ORF">AAE3_LOCUS6724</name>
</gene>
<name>A0A8S0VRR8_CYCAE</name>
<protein>
    <submittedName>
        <fullName evidence="1">Uncharacterized protein</fullName>
    </submittedName>
</protein>
<comment type="caution">
    <text evidence="1">The sequence shown here is derived from an EMBL/GenBank/DDBJ whole genome shotgun (WGS) entry which is preliminary data.</text>
</comment>
<evidence type="ECO:0000313" key="1">
    <source>
        <dbReference type="EMBL" id="CAA7264559.1"/>
    </source>
</evidence>
<proteinExistence type="predicted"/>
<dbReference type="OrthoDB" id="10315373at2759"/>
<dbReference type="EMBL" id="CACVBS010000045">
    <property type="protein sequence ID" value="CAA7264559.1"/>
    <property type="molecule type" value="Genomic_DNA"/>
</dbReference>
<keyword evidence="2" id="KW-1185">Reference proteome</keyword>
<accession>A0A8S0VRR8</accession>
<dbReference type="Proteomes" id="UP000467700">
    <property type="component" value="Unassembled WGS sequence"/>
</dbReference>
<reference evidence="1 2" key="1">
    <citation type="submission" date="2020-01" db="EMBL/GenBank/DDBJ databases">
        <authorList>
            <person name="Gupta K D."/>
        </authorList>
    </citation>
    <scope>NUCLEOTIDE SEQUENCE [LARGE SCALE GENOMIC DNA]</scope>
</reference>
<sequence>MTQLTSVTIVATSHEQTISSLRNQPWAKTAYVLDINTKRSATPNDGEKFVVEHIKSLTLHGGRPFSLLALLTLPNLRTMHIVVSDGSNPLGPENTYLDLFEFIKRSKCRLQRLLIHDRDMSNNEAMTCLGHPGIQKIHEVDLSFANALTRTYNFIKSNPHAYYMLGEMDTRQIKVWKQLDDQVEHVGWKNLDKNIHTEVLFYSPGTLSLLGDNGFWNRYDLSSSQISSLISSFAADLKL</sequence>